<evidence type="ECO:0000259" key="10">
    <source>
        <dbReference type="Pfam" id="PF00562"/>
    </source>
</evidence>
<dbReference type="AlphaFoldDB" id="F2HHJ6"/>
<feature type="domain" description="RNA polymerase beta subunit protrusion" evidence="13">
    <location>
        <begin position="22"/>
        <end position="377"/>
    </location>
</feature>
<evidence type="ECO:0000256" key="4">
    <source>
        <dbReference type="ARBA" id="ARBA00022695"/>
    </source>
</evidence>
<feature type="domain" description="RNA polymerase Rpb2" evidence="11">
    <location>
        <begin position="996"/>
        <end position="1076"/>
    </location>
</feature>
<dbReference type="EC" id="2.7.7.6" evidence="9"/>
<keyword evidence="6" id="KW-0862">Zinc</keyword>
<dbReference type="Pfam" id="PF04563">
    <property type="entry name" value="RNA_pol_Rpb2_1"/>
    <property type="match status" value="1"/>
</dbReference>
<dbReference type="Proteomes" id="UP000243423">
    <property type="component" value="Nucleomorph 1"/>
</dbReference>
<evidence type="ECO:0000313" key="17">
    <source>
        <dbReference type="Proteomes" id="UP000243423"/>
    </source>
</evidence>
<dbReference type="Gene3D" id="2.40.50.150">
    <property type="match status" value="1"/>
</dbReference>
<dbReference type="InterPro" id="IPR007120">
    <property type="entry name" value="DNA-dir_RNAP_su2_dom"/>
</dbReference>
<gene>
    <name evidence="16" type="primary">rpc2</name>
    <name evidence="16" type="ORF">CPARA_1gp134</name>
</gene>
<reference evidence="16 17" key="1">
    <citation type="journal article" date="2011" name="Genome Biol. Evol.">
        <title>Complete nucleomorph genome sequence of the nonphotosynthetic alga Cryptomonas paramecium reveals a core nucleomorph gene set.</title>
        <authorList>
            <person name="Tanifuji G."/>
            <person name="Onodera N.T."/>
            <person name="Wheeler T.J."/>
            <person name="Dlutek M."/>
            <person name="Donaher N."/>
            <person name="Archibald J.M."/>
        </authorList>
    </citation>
    <scope>NUCLEOTIDE SEQUENCE [LARGE SCALE GENOMIC DNA]</scope>
    <source>
        <strain evidence="16 17">CCAP977/2A</strain>
    </source>
</reference>
<dbReference type="InterPro" id="IPR015712">
    <property type="entry name" value="DNA-dir_RNA_pol_su2"/>
</dbReference>
<evidence type="ECO:0000256" key="9">
    <source>
        <dbReference type="RuleBase" id="RU363031"/>
    </source>
</evidence>
<evidence type="ECO:0000313" key="16">
    <source>
        <dbReference type="EMBL" id="AEA38792.1"/>
    </source>
</evidence>
<dbReference type="InterPro" id="IPR037033">
    <property type="entry name" value="DNA-dir_RNAP_su2_hyb_sf"/>
</dbReference>
<evidence type="ECO:0000259" key="14">
    <source>
        <dbReference type="Pfam" id="PF04565"/>
    </source>
</evidence>
<dbReference type="GO" id="GO:0003677">
    <property type="term" value="F:DNA binding"/>
    <property type="evidence" value="ECO:0007669"/>
    <property type="project" value="InterPro"/>
</dbReference>
<feature type="domain" description="DNA-directed RNA polymerase subunit 2 hybrid-binding" evidence="10">
    <location>
        <begin position="800"/>
        <end position="994"/>
    </location>
</feature>
<dbReference type="InterPro" id="IPR007641">
    <property type="entry name" value="RNA_pol_Rpb2_7"/>
</dbReference>
<comment type="similarity">
    <text evidence="1 8">Belongs to the RNA polymerase beta chain family.</text>
</comment>
<accession>F2HHJ6</accession>
<dbReference type="Pfam" id="PF00562">
    <property type="entry name" value="RNA_pol_Rpb2_6"/>
    <property type="match status" value="2"/>
</dbReference>
<dbReference type="GO" id="GO:0003899">
    <property type="term" value="F:DNA-directed RNA polymerase activity"/>
    <property type="evidence" value="ECO:0007669"/>
    <property type="project" value="UniProtKB-EC"/>
</dbReference>
<dbReference type="InterPro" id="IPR007645">
    <property type="entry name" value="RNA_pol_Rpb2_3"/>
</dbReference>
<proteinExistence type="inferred from homology"/>
<name>F2HHJ6_9CRYP</name>
<comment type="function">
    <text evidence="9">DNA-dependent RNA polymerase catalyzes the transcription of DNA into RNA using the four ribonucleoside triphosphates as substrates.</text>
</comment>
<feature type="domain" description="DNA-directed RNA polymerase subunit 2 hybrid-binding" evidence="10">
    <location>
        <begin position="654"/>
        <end position="788"/>
    </location>
</feature>
<evidence type="ECO:0000259" key="13">
    <source>
        <dbReference type="Pfam" id="PF04563"/>
    </source>
</evidence>
<feature type="domain" description="RNA polymerase Rpb2" evidence="15">
    <location>
        <begin position="527"/>
        <end position="588"/>
    </location>
</feature>
<dbReference type="PROSITE" id="PS01166">
    <property type="entry name" value="RNA_POL_BETA"/>
    <property type="match status" value="1"/>
</dbReference>
<dbReference type="InterPro" id="IPR007642">
    <property type="entry name" value="RNA_pol_Rpb2_2"/>
</dbReference>
<dbReference type="Gene3D" id="3.90.1100.10">
    <property type="match status" value="2"/>
</dbReference>
<dbReference type="GO" id="GO:0000428">
    <property type="term" value="C:DNA-directed RNA polymerase complex"/>
    <property type="evidence" value="ECO:0007669"/>
    <property type="project" value="UniProtKB-KW"/>
</dbReference>
<evidence type="ECO:0000256" key="1">
    <source>
        <dbReference type="ARBA" id="ARBA00006835"/>
    </source>
</evidence>
<keyword evidence="7 9" id="KW-0804">Transcription</keyword>
<dbReference type="EMBL" id="CP002172">
    <property type="protein sequence ID" value="AEA38792.1"/>
    <property type="molecule type" value="Genomic_DNA"/>
</dbReference>
<comment type="catalytic activity">
    <reaction evidence="9">
        <text>RNA(n) + a ribonucleoside 5'-triphosphate = RNA(n+1) + diphosphate</text>
        <dbReference type="Rhea" id="RHEA:21248"/>
        <dbReference type="Rhea" id="RHEA-COMP:14527"/>
        <dbReference type="Rhea" id="RHEA-COMP:17342"/>
        <dbReference type="ChEBI" id="CHEBI:33019"/>
        <dbReference type="ChEBI" id="CHEBI:61557"/>
        <dbReference type="ChEBI" id="CHEBI:140395"/>
        <dbReference type="EC" id="2.7.7.6"/>
    </reaction>
</comment>
<dbReference type="SUPFAM" id="SSF64484">
    <property type="entry name" value="beta and beta-prime subunits of DNA dependent RNA-polymerase"/>
    <property type="match status" value="1"/>
</dbReference>
<dbReference type="RefSeq" id="XP_003239690.1">
    <property type="nucleotide sequence ID" value="XM_003239642.1"/>
</dbReference>
<evidence type="ECO:0000256" key="6">
    <source>
        <dbReference type="ARBA" id="ARBA00022833"/>
    </source>
</evidence>
<feature type="domain" description="RNA polymerase Rpb2" evidence="12">
    <location>
        <begin position="167"/>
        <end position="351"/>
    </location>
</feature>
<dbReference type="InterPro" id="IPR007121">
    <property type="entry name" value="RNA_pol_bsu_CS"/>
</dbReference>
<dbReference type="CDD" id="cd00653">
    <property type="entry name" value="RNA_pol_B_RPB2"/>
    <property type="match status" value="1"/>
</dbReference>
<evidence type="ECO:0000256" key="3">
    <source>
        <dbReference type="ARBA" id="ARBA00022679"/>
    </source>
</evidence>
<keyword evidence="4 9" id="KW-0548">Nucleotidyltransferase</keyword>
<dbReference type="GO" id="GO:0006351">
    <property type="term" value="P:DNA-templated transcription"/>
    <property type="evidence" value="ECO:0007669"/>
    <property type="project" value="InterPro"/>
</dbReference>
<evidence type="ECO:0000259" key="15">
    <source>
        <dbReference type="Pfam" id="PF04566"/>
    </source>
</evidence>
<keyword evidence="3 9" id="KW-0808">Transferase</keyword>
<keyword evidence="16" id="KW-0542">Nucleomorph</keyword>
<dbReference type="InterPro" id="IPR007646">
    <property type="entry name" value="RNA_pol_Rpb2_4"/>
</dbReference>
<dbReference type="InterPro" id="IPR014724">
    <property type="entry name" value="RNA_pol_RPB2_OB-fold"/>
</dbReference>
<dbReference type="Gene3D" id="2.40.270.10">
    <property type="entry name" value="DNA-directed RNA polymerase, subunit 2, domain 6"/>
    <property type="match status" value="1"/>
</dbReference>
<dbReference type="GO" id="GO:0032549">
    <property type="term" value="F:ribonucleoside binding"/>
    <property type="evidence" value="ECO:0007669"/>
    <property type="project" value="InterPro"/>
</dbReference>
<dbReference type="GO" id="GO:0046872">
    <property type="term" value="F:metal ion binding"/>
    <property type="evidence" value="ECO:0007669"/>
    <property type="project" value="UniProtKB-KW"/>
</dbReference>
<sequence length="1087" mass="126541">MRRQYRFFNFINYHFRSQSIIWQQIESFNFFLNVGLKKTLYKFKCINNLQENNLSYNFSNLKLGSTTSCNESTEYTVTPNECRIRDISYMAPILVDVCYFFKKKFFSRMNLTLCILPIMIRSTGCIFFNKSENFFVKFKECPLDGGGYFIIKGIERVVSIRERLTFNKINIEKDQDGNLCACVISCLAERRVKNSIILKNKKFYFRSNIFLEDILVLILYKAINITDEKDFIGLVGFQFENILNFTVDEMKIMGIFTQKQALLYIYQRLDLKVWKYKQFFKKNAGNTYEFIKKIVFNVFSKYILIHVISQKKTRDNFYGKIMFISIMIKKILASIDQTICIDNKDYYGNKRFELSGQIMIKLFENVFKRSVFQMEKKYFSLSKKIKGRIECDVFSFFHSNFISSSFEYSLSSGNWILSKFSQEKQGMTQILSRLSFISSISSVNKINSTYNKSTKILTLRSLYPSQWGVVCPSDTPEGESCGIIKNLSILTYISLDEKNKYIKNLCFDLGVEFLSFSKVKTVPMDMVFLNNNYIGLHANTPRFLFVFRKMRRDTIISQNTSIFWDTVNRFVFIWTDRGRACRPFFIIKLNESIDKFKKRNTAKIFSWKNLQRENFVEFLDTYEQNNALIANESKKINSKTTHLEISPEIILGICANNIPFPNHNQSPRNTYQCAMGKQSIGFIGLNQIYRADTILSLLVYPQKPIVGTKITELSGNNRLTGGINACICVMSYRGHDIEDAMTLNRSSIQRGFMKSVLLKKSKIILKDKKSLSTLYKKSQEFFFSIKKNFFSIKKKKNFKNSNEKMPYIISPRRTENQKMYNSILTHNNHDFVFVKFVFRETRTPEVGDKFSSRHGQKGVCGIVNFYEDFPFSNEGSVPDIIMNPHGFPSRMTIGKIVELLGSKLSCLSGKFFEGTPFKKFNRIVFEKKILKLGYNKNCKDIFFSGTSGQPLYAFVFSGPVFYQKLKHMVADKIYSRSRGIKSKLTRQPVEGRNKGGGLRFGEMERDCLVSYGASELTLERLMISSDIYLGSFDTKTGTITHVTNSNKHSITLIKFPYACKLLFQELYSMNIIPRIYFGFDNYNKFTV</sequence>
<geneLocation type="nucleomorph" evidence="16"/>
<protein>
    <recommendedName>
        <fullName evidence="9">DNA-directed RNA polymerase subunit beta</fullName>
        <ecNumber evidence="9">2.7.7.6</ecNumber>
    </recommendedName>
</protein>
<evidence type="ECO:0000259" key="11">
    <source>
        <dbReference type="Pfam" id="PF04560"/>
    </source>
</evidence>
<dbReference type="PANTHER" id="PTHR20856">
    <property type="entry name" value="DNA-DIRECTED RNA POLYMERASE I SUBUNIT 2"/>
    <property type="match status" value="1"/>
</dbReference>
<dbReference type="Pfam" id="PF04565">
    <property type="entry name" value="RNA_pol_Rpb2_3"/>
    <property type="match status" value="1"/>
</dbReference>
<evidence type="ECO:0000256" key="2">
    <source>
        <dbReference type="ARBA" id="ARBA00022478"/>
    </source>
</evidence>
<organism evidence="16 17">
    <name type="scientific">Cryptomonas paramaecium</name>
    <dbReference type="NCBI Taxonomy" id="2898"/>
    <lineage>
        <taxon>Eukaryota</taxon>
        <taxon>Cryptophyceae</taxon>
        <taxon>Cryptomonadales</taxon>
        <taxon>Cryptomonadaceae</taxon>
        <taxon>Cryptomonas</taxon>
    </lineage>
</organism>
<evidence type="ECO:0000256" key="5">
    <source>
        <dbReference type="ARBA" id="ARBA00022723"/>
    </source>
</evidence>
<dbReference type="Pfam" id="PF04560">
    <property type="entry name" value="RNA_pol_Rpb2_7"/>
    <property type="match status" value="1"/>
</dbReference>
<keyword evidence="5" id="KW-0479">Metal-binding</keyword>
<keyword evidence="2 9" id="KW-0240">DNA-directed RNA polymerase</keyword>
<evidence type="ECO:0000259" key="12">
    <source>
        <dbReference type="Pfam" id="PF04561"/>
    </source>
</evidence>
<feature type="domain" description="RNA polymerase Rpb2" evidence="14">
    <location>
        <begin position="429"/>
        <end position="493"/>
    </location>
</feature>
<dbReference type="Pfam" id="PF04566">
    <property type="entry name" value="RNA_pol_Rpb2_4"/>
    <property type="match status" value="1"/>
</dbReference>
<dbReference type="InterPro" id="IPR007644">
    <property type="entry name" value="RNA_pol_bsu_protrusion"/>
</dbReference>
<dbReference type="Pfam" id="PF04561">
    <property type="entry name" value="RNA_pol_Rpb2_2"/>
    <property type="match status" value="1"/>
</dbReference>
<evidence type="ECO:0000256" key="8">
    <source>
        <dbReference type="RuleBase" id="RU000434"/>
    </source>
</evidence>
<dbReference type="GeneID" id="10446999"/>
<dbReference type="Gene3D" id="3.90.1800.10">
    <property type="entry name" value="RNA polymerase alpha subunit dimerisation domain"/>
    <property type="match status" value="1"/>
</dbReference>
<evidence type="ECO:0000256" key="7">
    <source>
        <dbReference type="ARBA" id="ARBA00023163"/>
    </source>
</evidence>